<accession>A0A3M7QV06</accession>
<dbReference type="AlphaFoldDB" id="A0A3M7QV06"/>
<keyword evidence="1" id="KW-1133">Transmembrane helix</keyword>
<protein>
    <submittedName>
        <fullName evidence="2">Uncharacterized protein</fullName>
    </submittedName>
</protein>
<evidence type="ECO:0000256" key="1">
    <source>
        <dbReference type="SAM" id="Phobius"/>
    </source>
</evidence>
<keyword evidence="3" id="KW-1185">Reference proteome</keyword>
<sequence>MEYNSDKQPLDVYTQMLGMTAVISISIVVALIVWVFKTQSNTMIKCNLYSDNQNEKKKKLRRVYSEEP</sequence>
<gene>
    <name evidence="2" type="ORF">BpHYR1_047078</name>
</gene>
<organism evidence="2 3">
    <name type="scientific">Brachionus plicatilis</name>
    <name type="common">Marine rotifer</name>
    <name type="synonym">Brachionus muelleri</name>
    <dbReference type="NCBI Taxonomy" id="10195"/>
    <lineage>
        <taxon>Eukaryota</taxon>
        <taxon>Metazoa</taxon>
        <taxon>Spiralia</taxon>
        <taxon>Gnathifera</taxon>
        <taxon>Rotifera</taxon>
        <taxon>Eurotatoria</taxon>
        <taxon>Monogononta</taxon>
        <taxon>Pseudotrocha</taxon>
        <taxon>Ploima</taxon>
        <taxon>Brachionidae</taxon>
        <taxon>Brachionus</taxon>
    </lineage>
</organism>
<keyword evidence="1" id="KW-0472">Membrane</keyword>
<proteinExistence type="predicted"/>
<evidence type="ECO:0000313" key="2">
    <source>
        <dbReference type="EMBL" id="RNA15200.1"/>
    </source>
</evidence>
<name>A0A3M7QV06_BRAPC</name>
<comment type="caution">
    <text evidence="2">The sequence shown here is derived from an EMBL/GenBank/DDBJ whole genome shotgun (WGS) entry which is preliminary data.</text>
</comment>
<dbReference type="Proteomes" id="UP000276133">
    <property type="component" value="Unassembled WGS sequence"/>
</dbReference>
<evidence type="ECO:0000313" key="3">
    <source>
        <dbReference type="Proteomes" id="UP000276133"/>
    </source>
</evidence>
<keyword evidence="1" id="KW-0812">Transmembrane</keyword>
<dbReference type="EMBL" id="REGN01005011">
    <property type="protein sequence ID" value="RNA15200.1"/>
    <property type="molecule type" value="Genomic_DNA"/>
</dbReference>
<feature type="transmembrane region" description="Helical" evidence="1">
    <location>
        <begin position="12"/>
        <end position="36"/>
    </location>
</feature>
<reference evidence="2 3" key="1">
    <citation type="journal article" date="2018" name="Sci. Rep.">
        <title>Genomic signatures of local adaptation to the degree of environmental predictability in rotifers.</title>
        <authorList>
            <person name="Franch-Gras L."/>
            <person name="Hahn C."/>
            <person name="Garcia-Roger E.M."/>
            <person name="Carmona M.J."/>
            <person name="Serra M."/>
            <person name="Gomez A."/>
        </authorList>
    </citation>
    <scope>NUCLEOTIDE SEQUENCE [LARGE SCALE GENOMIC DNA]</scope>
    <source>
        <strain evidence="2">HYR1</strain>
    </source>
</reference>